<dbReference type="Gene3D" id="2.60.40.10">
    <property type="entry name" value="Immunoglobulins"/>
    <property type="match status" value="2"/>
</dbReference>
<dbReference type="InterPro" id="IPR036179">
    <property type="entry name" value="Ig-like_dom_sf"/>
</dbReference>
<dbReference type="GO" id="GO:1903037">
    <property type="term" value="P:regulation of leukocyte cell-cell adhesion"/>
    <property type="evidence" value="ECO:0007669"/>
    <property type="project" value="UniProtKB-ARBA"/>
</dbReference>
<keyword evidence="3 7" id="KW-0472">Membrane</keyword>
<keyword evidence="11" id="KW-1185">Reference proteome</keyword>
<dbReference type="GO" id="GO:0009897">
    <property type="term" value="C:external side of plasma membrane"/>
    <property type="evidence" value="ECO:0007669"/>
    <property type="project" value="TreeGrafter"/>
</dbReference>
<protein>
    <recommendedName>
        <fullName evidence="9">Ig-like domain-containing protein</fullName>
    </recommendedName>
</protein>
<dbReference type="InterPro" id="IPR013783">
    <property type="entry name" value="Ig-like_fold"/>
</dbReference>
<feature type="transmembrane region" description="Helical" evidence="7">
    <location>
        <begin position="234"/>
        <end position="254"/>
    </location>
</feature>
<dbReference type="Pfam" id="PF22705">
    <property type="entry name" value="C2-set_3"/>
    <property type="match status" value="1"/>
</dbReference>
<dbReference type="SUPFAM" id="SSF48726">
    <property type="entry name" value="Immunoglobulin"/>
    <property type="match status" value="2"/>
</dbReference>
<dbReference type="Pfam" id="PF07686">
    <property type="entry name" value="V-set"/>
    <property type="match status" value="1"/>
</dbReference>
<dbReference type="InterPro" id="IPR003599">
    <property type="entry name" value="Ig_sub"/>
</dbReference>
<evidence type="ECO:0000256" key="7">
    <source>
        <dbReference type="SAM" id="Phobius"/>
    </source>
</evidence>
<evidence type="ECO:0000256" key="5">
    <source>
        <dbReference type="ARBA" id="ARBA00023180"/>
    </source>
</evidence>
<dbReference type="PROSITE" id="PS50835">
    <property type="entry name" value="IG_LIKE"/>
    <property type="match status" value="1"/>
</dbReference>
<dbReference type="STRING" id="623744.A0A553R818"/>
<evidence type="ECO:0000256" key="2">
    <source>
        <dbReference type="ARBA" id="ARBA00022729"/>
    </source>
</evidence>
<evidence type="ECO:0000256" key="1">
    <source>
        <dbReference type="ARBA" id="ARBA00004370"/>
    </source>
</evidence>
<evidence type="ECO:0000313" key="11">
    <source>
        <dbReference type="Proteomes" id="UP000316079"/>
    </source>
</evidence>
<feature type="chain" id="PRO_5021730009" description="Ig-like domain-containing protein" evidence="8">
    <location>
        <begin position="19"/>
        <end position="260"/>
    </location>
</feature>
<dbReference type="EMBL" id="SRMA01025172">
    <property type="protein sequence ID" value="TRY98329.1"/>
    <property type="molecule type" value="Genomic_DNA"/>
</dbReference>
<keyword evidence="6" id="KW-0393">Immunoglobulin domain</keyword>
<dbReference type="FunFam" id="2.60.40.10:FF:000142">
    <property type="entry name" value="V-set domain-containing T-cell activation inhibitor 1"/>
    <property type="match status" value="1"/>
</dbReference>
<dbReference type="GO" id="GO:0050852">
    <property type="term" value="P:T cell receptor signaling pathway"/>
    <property type="evidence" value="ECO:0007669"/>
    <property type="project" value="TreeGrafter"/>
</dbReference>
<dbReference type="GO" id="GO:0005102">
    <property type="term" value="F:signaling receptor binding"/>
    <property type="evidence" value="ECO:0007669"/>
    <property type="project" value="TreeGrafter"/>
</dbReference>
<organism evidence="10 11">
    <name type="scientific">Danionella cerebrum</name>
    <dbReference type="NCBI Taxonomy" id="2873325"/>
    <lineage>
        <taxon>Eukaryota</taxon>
        <taxon>Metazoa</taxon>
        <taxon>Chordata</taxon>
        <taxon>Craniata</taxon>
        <taxon>Vertebrata</taxon>
        <taxon>Euteleostomi</taxon>
        <taxon>Actinopterygii</taxon>
        <taxon>Neopterygii</taxon>
        <taxon>Teleostei</taxon>
        <taxon>Ostariophysi</taxon>
        <taxon>Cypriniformes</taxon>
        <taxon>Danionidae</taxon>
        <taxon>Danioninae</taxon>
        <taxon>Danionella</taxon>
    </lineage>
</organism>
<evidence type="ECO:0000256" key="4">
    <source>
        <dbReference type="ARBA" id="ARBA00023157"/>
    </source>
</evidence>
<evidence type="ECO:0000256" key="8">
    <source>
        <dbReference type="SAM" id="SignalP"/>
    </source>
</evidence>
<dbReference type="InterPro" id="IPR050504">
    <property type="entry name" value="IgSF_BTN/MOG"/>
</dbReference>
<evidence type="ECO:0000259" key="9">
    <source>
        <dbReference type="PROSITE" id="PS50835"/>
    </source>
</evidence>
<dbReference type="GO" id="GO:0050863">
    <property type="term" value="P:regulation of T cell activation"/>
    <property type="evidence" value="ECO:0007669"/>
    <property type="project" value="UniProtKB-ARBA"/>
</dbReference>
<dbReference type="OrthoDB" id="9983389at2759"/>
<sequence>MRMWSFLLFCSMLSSAGSFTVSVPSSPLLVVRGETALLSCQFTPDQTLSNLVINWQREEDYRVIHSFYYQKDQLDRQSKDYLNRTSLFHGELSKGNASLRIANIQLNDAGSYLCIVSNSQGNDRGAVQLVYTAIYSEPRLSIILDPLNVMMRYETEGYPQPEVSWRGGGGQELSDNREVSNTSDGGLYYLKSSYVTQNPAVNLTFTLKNPLAHQEIHRQITFSYDKDSKSNSSVVILSVLCSVLLISTGFLLYLQCCKQR</sequence>
<dbReference type="InterPro" id="IPR013106">
    <property type="entry name" value="Ig_V-set"/>
</dbReference>
<keyword evidence="4" id="KW-1015">Disulfide bond</keyword>
<comment type="subcellular location">
    <subcellularLocation>
        <location evidence="1">Membrane</location>
    </subcellularLocation>
</comment>
<keyword evidence="7" id="KW-0812">Transmembrane</keyword>
<evidence type="ECO:0000256" key="6">
    <source>
        <dbReference type="ARBA" id="ARBA00023319"/>
    </source>
</evidence>
<evidence type="ECO:0000256" key="3">
    <source>
        <dbReference type="ARBA" id="ARBA00023136"/>
    </source>
</evidence>
<proteinExistence type="predicted"/>
<dbReference type="SMART" id="SM00409">
    <property type="entry name" value="IG"/>
    <property type="match status" value="1"/>
</dbReference>
<feature type="signal peptide" evidence="8">
    <location>
        <begin position="1"/>
        <end position="18"/>
    </location>
</feature>
<dbReference type="AlphaFoldDB" id="A0A553R818"/>
<evidence type="ECO:0000313" key="10">
    <source>
        <dbReference type="EMBL" id="TRY98329.1"/>
    </source>
</evidence>
<dbReference type="PANTHER" id="PTHR24100">
    <property type="entry name" value="BUTYROPHILIN"/>
    <property type="match status" value="1"/>
</dbReference>
<keyword evidence="5" id="KW-0325">Glycoprotein</keyword>
<dbReference type="InterPro" id="IPR007110">
    <property type="entry name" value="Ig-like_dom"/>
</dbReference>
<dbReference type="Proteomes" id="UP000316079">
    <property type="component" value="Unassembled WGS sequence"/>
</dbReference>
<comment type="caution">
    <text evidence="10">The sequence shown here is derived from an EMBL/GenBank/DDBJ whole genome shotgun (WGS) entry which is preliminary data.</text>
</comment>
<accession>A0A553R818</accession>
<dbReference type="InterPro" id="IPR053896">
    <property type="entry name" value="BTN3A2-like_Ig-C"/>
</dbReference>
<keyword evidence="2 8" id="KW-0732">Signal</keyword>
<dbReference type="GO" id="GO:0001817">
    <property type="term" value="P:regulation of cytokine production"/>
    <property type="evidence" value="ECO:0007669"/>
    <property type="project" value="TreeGrafter"/>
</dbReference>
<name>A0A553R818_9TELE</name>
<dbReference type="PANTHER" id="PTHR24100:SF145">
    <property type="entry name" value="CD276 ANTIGEN"/>
    <property type="match status" value="1"/>
</dbReference>
<reference evidence="10 11" key="1">
    <citation type="journal article" date="2019" name="Sci. Data">
        <title>Hybrid genome assembly and annotation of Danionella translucida.</title>
        <authorList>
            <person name="Kadobianskyi M."/>
            <person name="Schulze L."/>
            <person name="Schuelke M."/>
            <person name="Judkewitz B."/>
        </authorList>
    </citation>
    <scope>NUCLEOTIDE SEQUENCE [LARGE SCALE GENOMIC DNA]</scope>
    <source>
        <strain evidence="10 11">Bolton</strain>
    </source>
</reference>
<dbReference type="SMART" id="SM00406">
    <property type="entry name" value="IGv"/>
    <property type="match status" value="1"/>
</dbReference>
<feature type="domain" description="Ig-like" evidence="9">
    <location>
        <begin position="17"/>
        <end position="130"/>
    </location>
</feature>
<gene>
    <name evidence="10" type="ORF">DNTS_025956</name>
</gene>
<keyword evidence="7" id="KW-1133">Transmembrane helix</keyword>